<keyword evidence="1" id="KW-1133">Transmembrane helix</keyword>
<feature type="transmembrane region" description="Helical" evidence="1">
    <location>
        <begin position="6"/>
        <end position="25"/>
    </location>
</feature>
<protein>
    <recommendedName>
        <fullName evidence="4">DUF2752 domain-containing protein</fullName>
    </recommendedName>
</protein>
<dbReference type="STRING" id="1108045.GORHZ_069_00960"/>
<feature type="transmembrane region" description="Helical" evidence="1">
    <location>
        <begin position="100"/>
        <end position="117"/>
    </location>
</feature>
<evidence type="ECO:0000256" key="1">
    <source>
        <dbReference type="SAM" id="Phobius"/>
    </source>
</evidence>
<evidence type="ECO:0008006" key="4">
    <source>
        <dbReference type="Google" id="ProtNLM"/>
    </source>
</evidence>
<gene>
    <name evidence="2" type="ORF">GORHZ_069_00960</name>
</gene>
<reference evidence="2 3" key="1">
    <citation type="submission" date="2012-08" db="EMBL/GenBank/DDBJ databases">
        <title>Whole genome shotgun sequence of Gordonia rhizosphera NBRC 16068.</title>
        <authorList>
            <person name="Takarada H."/>
            <person name="Isaki S."/>
            <person name="Hosoyama A."/>
            <person name="Tsuchikane K."/>
            <person name="Katsumata H."/>
            <person name="Baba S."/>
            <person name="Ohji S."/>
            <person name="Yamazaki S."/>
            <person name="Fujita N."/>
        </authorList>
    </citation>
    <scope>NUCLEOTIDE SEQUENCE [LARGE SCALE GENOMIC DNA]</scope>
    <source>
        <strain evidence="2 3">NBRC 16068</strain>
    </source>
</reference>
<accession>K6WBZ7</accession>
<proteinExistence type="predicted"/>
<keyword evidence="3" id="KW-1185">Reference proteome</keyword>
<dbReference type="InterPro" id="IPR021215">
    <property type="entry name" value="DUF2752"/>
</dbReference>
<dbReference type="Pfam" id="PF10825">
    <property type="entry name" value="DUF2752"/>
    <property type="match status" value="1"/>
</dbReference>
<feature type="transmembrane region" description="Helical" evidence="1">
    <location>
        <begin position="68"/>
        <end position="88"/>
    </location>
</feature>
<name>K6WBZ7_9ACTN</name>
<evidence type="ECO:0000313" key="2">
    <source>
        <dbReference type="EMBL" id="GAB89717.1"/>
    </source>
</evidence>
<dbReference type="AlphaFoldDB" id="K6WBZ7"/>
<keyword evidence="1" id="KW-0812">Transmembrane</keyword>
<dbReference type="RefSeq" id="WP_006331915.1">
    <property type="nucleotide sequence ID" value="NZ_BAHC01000069.1"/>
</dbReference>
<keyword evidence="1" id="KW-0472">Membrane</keyword>
<dbReference type="eggNOG" id="ENOG5032Y7G">
    <property type="taxonomic scope" value="Bacteria"/>
</dbReference>
<organism evidence="2 3">
    <name type="scientific">Gordonia rhizosphera NBRC 16068</name>
    <dbReference type="NCBI Taxonomy" id="1108045"/>
    <lineage>
        <taxon>Bacteria</taxon>
        <taxon>Bacillati</taxon>
        <taxon>Actinomycetota</taxon>
        <taxon>Actinomycetes</taxon>
        <taxon>Mycobacteriales</taxon>
        <taxon>Gordoniaceae</taxon>
        <taxon>Gordonia</taxon>
    </lineage>
</organism>
<comment type="caution">
    <text evidence="2">The sequence shown here is derived from an EMBL/GenBank/DDBJ whole genome shotgun (WGS) entry which is preliminary data.</text>
</comment>
<dbReference type="Proteomes" id="UP000008363">
    <property type="component" value="Unassembled WGS sequence"/>
</dbReference>
<dbReference type="EMBL" id="BAHC01000069">
    <property type="protein sequence ID" value="GAB89717.1"/>
    <property type="molecule type" value="Genomic_DNA"/>
</dbReference>
<evidence type="ECO:0000313" key="3">
    <source>
        <dbReference type="Proteomes" id="UP000008363"/>
    </source>
</evidence>
<sequence length="130" mass="13897">MLGPGVIVAVAAAGCTAIWLGDPTAPGGFLPTCPTKLLFGVTCPGCGSMRMIYALLHGDVPAALHFNGLGVVAIALLVYAFVAYSVGLWRGRRVRSWQHLRYAPMIALVAVVSWFIVRNVPIEPLWSLHV</sequence>